<evidence type="ECO:0000313" key="2">
    <source>
        <dbReference type="Proteomes" id="UP000503447"/>
    </source>
</evidence>
<name>A0A6M5YLZ2_9BACT</name>
<gene>
    <name evidence="1" type="ORF">FTUN_1843</name>
</gene>
<keyword evidence="2" id="KW-1185">Reference proteome</keyword>
<evidence type="ECO:0000313" key="1">
    <source>
        <dbReference type="EMBL" id="QJW94323.1"/>
    </source>
</evidence>
<dbReference type="RefSeq" id="WP_171470347.1">
    <property type="nucleotide sequence ID" value="NZ_CP053452.2"/>
</dbReference>
<dbReference type="KEGG" id="ftj:FTUN_1843"/>
<accession>A0A6M5YLZ2</accession>
<reference evidence="2" key="1">
    <citation type="submission" date="2020-05" db="EMBL/GenBank/DDBJ databases">
        <title>Frigoriglobus tundricola gen. nov., sp. nov., a psychrotolerant cellulolytic planctomycete of the family Gemmataceae with two divergent copies of 16S rRNA gene.</title>
        <authorList>
            <person name="Kulichevskaya I.S."/>
            <person name="Ivanova A.A."/>
            <person name="Naumoff D.G."/>
            <person name="Beletsky A.V."/>
            <person name="Rijpstra W.I.C."/>
            <person name="Sinninghe Damste J.S."/>
            <person name="Mardanov A.V."/>
            <person name="Ravin N.V."/>
            <person name="Dedysh S.N."/>
        </authorList>
    </citation>
    <scope>NUCLEOTIDE SEQUENCE [LARGE SCALE GENOMIC DNA]</scope>
    <source>
        <strain evidence="2">PL17</strain>
    </source>
</reference>
<dbReference type="Proteomes" id="UP000503447">
    <property type="component" value="Chromosome"/>
</dbReference>
<dbReference type="AlphaFoldDB" id="A0A6M5YLZ2"/>
<protein>
    <submittedName>
        <fullName evidence="1">Uncharacterized protein</fullName>
    </submittedName>
</protein>
<organism evidence="1 2">
    <name type="scientific">Frigoriglobus tundricola</name>
    <dbReference type="NCBI Taxonomy" id="2774151"/>
    <lineage>
        <taxon>Bacteria</taxon>
        <taxon>Pseudomonadati</taxon>
        <taxon>Planctomycetota</taxon>
        <taxon>Planctomycetia</taxon>
        <taxon>Gemmatales</taxon>
        <taxon>Gemmataceae</taxon>
        <taxon>Frigoriglobus</taxon>
    </lineage>
</organism>
<dbReference type="EMBL" id="CP053452">
    <property type="protein sequence ID" value="QJW94323.1"/>
    <property type="molecule type" value="Genomic_DNA"/>
</dbReference>
<proteinExistence type="predicted"/>
<dbReference type="PANTHER" id="PTHR34613">
    <property type="entry name" value="SLL0800 PROTEIN"/>
    <property type="match status" value="1"/>
</dbReference>
<sequence>MRFQYDKGGKWLIEHHAGAILQLAGIGPVISVKAVPGELVQSRQLPDGLVEARLAGRSEPVLCLIEINTYSYASTANELLDDVLLTYLNRRVVPDVIALTLHDRGNVRVAPGVRLDSPLGYARLEAGWRLVNLWELSADRFLPLTDPGMAPWVALMKIDGPPEPVLQQCKDVIEAKTAGGDLENLRVTMQLLGGLRFDKELLKKLFARKDAMIESPVLQEWLQEQDVKTRQGVVLRKLERSFGPVPADVSAAVRVVTDLLRLEALLDAAYVSTSLADFRARLVPSPQTPAAPAPTN</sequence>
<dbReference type="PANTHER" id="PTHR34613:SF1">
    <property type="entry name" value="SLL6017 PROTEIN"/>
    <property type="match status" value="1"/>
</dbReference>